<dbReference type="Proteomes" id="UP000019375">
    <property type="component" value="Unassembled WGS sequence"/>
</dbReference>
<gene>
    <name evidence="1" type="ORF">BN860_15588g</name>
</gene>
<evidence type="ECO:0000313" key="1">
    <source>
        <dbReference type="EMBL" id="CDF88666.1"/>
    </source>
</evidence>
<reference evidence="2" key="1">
    <citation type="journal article" date="2013" name="Genome Announc.">
        <title>Genome sequence of the food spoilage yeast Zygosaccharomyces bailii CLIB 213(T).</title>
        <authorList>
            <person name="Galeote V."/>
            <person name="Bigey F."/>
            <person name="Devillers H."/>
            <person name="Neuveglise C."/>
            <person name="Dequin S."/>
        </authorList>
    </citation>
    <scope>NUCLEOTIDE SEQUENCE [LARGE SCALE GENOMIC DNA]</scope>
    <source>
        <strain evidence="2">CLIB 213 / ATCC 58445 / CBS 680 / CCRC 21525 / NBRC 1098 / NCYC 1416 / NRRL Y-2227</strain>
    </source>
</reference>
<name>A0A8J2T5M0_ZYGB2</name>
<proteinExistence type="predicted"/>
<dbReference type="EMBL" id="HG316455">
    <property type="protein sequence ID" value="CDF88666.1"/>
    <property type="molecule type" value="Genomic_DNA"/>
</dbReference>
<dbReference type="OrthoDB" id="4048474at2759"/>
<sequence length="109" mass="12646">MADCVCESTPSCMSLKRVADIENPQSCKRIKTEPLTPPRDYEPCQCNEPNGPSSPYWEAEDYMVRGYETEKPVQYNLYDLTPEEWEQQEEGETWELGEVPRVDCDVEMT</sequence>
<dbReference type="AlphaFoldDB" id="A0A8J2T5M0"/>
<organism evidence="1 2">
    <name type="scientific">Zygosaccharomyces bailii (strain CLIB 213 / ATCC 58445 / CBS 680 / BCRC 21525 / NBRC 1098 / NCYC 1416 / NRRL Y-2227)</name>
    <dbReference type="NCBI Taxonomy" id="1333698"/>
    <lineage>
        <taxon>Eukaryota</taxon>
        <taxon>Fungi</taxon>
        <taxon>Dikarya</taxon>
        <taxon>Ascomycota</taxon>
        <taxon>Saccharomycotina</taxon>
        <taxon>Saccharomycetes</taxon>
        <taxon>Saccharomycetales</taxon>
        <taxon>Saccharomycetaceae</taxon>
        <taxon>Zygosaccharomyces</taxon>
    </lineage>
</organism>
<keyword evidence="2" id="KW-1185">Reference proteome</keyword>
<accession>A0A8J2T5M0</accession>
<evidence type="ECO:0000313" key="2">
    <source>
        <dbReference type="Proteomes" id="UP000019375"/>
    </source>
</evidence>
<protein>
    <submittedName>
        <fullName evidence="1">BN860_15588g1_1</fullName>
    </submittedName>
</protein>